<dbReference type="eggNOG" id="ENOG5031SY5">
    <property type="taxonomic scope" value="Bacteria"/>
</dbReference>
<gene>
    <name evidence="2" type="ORF">M947_10660</name>
</gene>
<dbReference type="RefSeq" id="WP_021288367.1">
    <property type="nucleotide sequence ID" value="NZ_AUPZ01000017.1"/>
</dbReference>
<protein>
    <recommendedName>
        <fullName evidence="1">Campylobacter invasion antigen D C-terminal domain-containing protein</fullName>
    </recommendedName>
</protein>
<evidence type="ECO:0000313" key="3">
    <source>
        <dbReference type="Proteomes" id="UP000015520"/>
    </source>
</evidence>
<reference evidence="2 3" key="1">
    <citation type="submission" date="2013-07" db="EMBL/GenBank/DDBJ databases">
        <title>Sulfurimonas hongkongensis AST-10 Genome Sequencing.</title>
        <authorList>
            <person name="Cai L."/>
            <person name="Zhang T."/>
        </authorList>
    </citation>
    <scope>NUCLEOTIDE SEQUENCE [LARGE SCALE GENOMIC DNA]</scope>
    <source>
        <strain evidence="2 3">AST-10</strain>
    </source>
</reference>
<feature type="domain" description="Campylobacter invasion antigen D C-terminal" evidence="1">
    <location>
        <begin position="77"/>
        <end position="128"/>
    </location>
</feature>
<organism evidence="2 3">
    <name type="scientific">Sulfurimonas hongkongensis</name>
    <dbReference type="NCBI Taxonomy" id="1172190"/>
    <lineage>
        <taxon>Bacteria</taxon>
        <taxon>Pseudomonadati</taxon>
        <taxon>Campylobacterota</taxon>
        <taxon>Epsilonproteobacteria</taxon>
        <taxon>Campylobacterales</taxon>
        <taxon>Sulfurimonadaceae</taxon>
        <taxon>Sulfurimonas</taxon>
    </lineage>
</organism>
<keyword evidence="3" id="KW-1185">Reference proteome</keyword>
<comment type="caution">
    <text evidence="2">The sequence shown here is derived from an EMBL/GenBank/DDBJ whole genome shotgun (WGS) entry which is preliminary data.</text>
</comment>
<dbReference type="OrthoDB" id="5329345at2"/>
<name>T0KCK8_9BACT</name>
<sequence>MELKDVILSTLAEMEDNETTKKVLNSSIEVKKVQSKDELKKQTLSSSPIIKEKKESEQEIQKTFKEIENSDDSVSMESEESFLNSLRERMLVLFEGFQAPNNTGIDAKVDMTLNFLEYVLANIDLRKEEIKKGKQR</sequence>
<dbReference type="EMBL" id="AUPZ01000017">
    <property type="protein sequence ID" value="EQB34459.1"/>
    <property type="molecule type" value="Genomic_DNA"/>
</dbReference>
<accession>T0KCK8</accession>
<evidence type="ECO:0000313" key="2">
    <source>
        <dbReference type="EMBL" id="EQB34459.1"/>
    </source>
</evidence>
<proteinExistence type="predicted"/>
<dbReference type="Pfam" id="PF21862">
    <property type="entry name" value="CiaD"/>
    <property type="match status" value="1"/>
</dbReference>
<dbReference type="Proteomes" id="UP000015520">
    <property type="component" value="Unassembled WGS sequence"/>
</dbReference>
<dbReference type="PATRIC" id="fig|1172190.3.peg.2054"/>
<dbReference type="InterPro" id="IPR054057">
    <property type="entry name" value="CiaD_C"/>
</dbReference>
<dbReference type="AlphaFoldDB" id="T0KCK8"/>
<dbReference type="STRING" id="1172190.M947_10660"/>
<evidence type="ECO:0000259" key="1">
    <source>
        <dbReference type="Pfam" id="PF21862"/>
    </source>
</evidence>